<accession>A0A2T5V6W0</accession>
<keyword evidence="4" id="KW-1185">Reference proteome</keyword>
<feature type="transmembrane region" description="Helical" evidence="1">
    <location>
        <begin position="107"/>
        <end position="130"/>
    </location>
</feature>
<dbReference type="InterPro" id="IPR037185">
    <property type="entry name" value="EmrE-like"/>
</dbReference>
<dbReference type="RefSeq" id="WP_107991006.1">
    <property type="nucleotide sequence ID" value="NZ_QAYG01000007.1"/>
</dbReference>
<feature type="transmembrane region" description="Helical" evidence="1">
    <location>
        <begin position="167"/>
        <end position="183"/>
    </location>
</feature>
<feature type="transmembrane region" description="Helical" evidence="1">
    <location>
        <begin position="82"/>
        <end position="101"/>
    </location>
</feature>
<keyword evidence="1" id="KW-0812">Transmembrane</keyword>
<comment type="caution">
    <text evidence="3">The sequence shown here is derived from an EMBL/GenBank/DDBJ whole genome shotgun (WGS) entry which is preliminary data.</text>
</comment>
<name>A0A2T5V6W0_9HYPH</name>
<dbReference type="EMBL" id="QAYG01000007">
    <property type="protein sequence ID" value="PTW59493.1"/>
    <property type="molecule type" value="Genomic_DNA"/>
</dbReference>
<evidence type="ECO:0000256" key="1">
    <source>
        <dbReference type="SAM" id="Phobius"/>
    </source>
</evidence>
<keyword evidence="1" id="KW-1133">Transmembrane helix</keyword>
<gene>
    <name evidence="3" type="ORF">C8N35_107209</name>
</gene>
<sequence length="316" mass="32752">MSSSSENSLSPVSPASEAGTVAVALAALLLGAVAMGVSPVFVRYAEVGPFTSAFYRVTLSLPLLALWAHLEAGGQAPARWDRATLLAGLFFAGDLVFWHLAIVNTTMANATFLATMAPVWVLLGSGLFIGEKVTRPMIAGLGLCLLGAGALVGSSVQMEPERLTGDIYGIITSIFFGAYFLAVRVARRKSRAGLILYRSTLVTAAALLVVALIMEDTFLPATWIGAAALVALAVISHTGGQGLLAYALGHLSAAFSSLVIFLEAVAAAFFGWLIFAETLSPLQIAGGGAILAGIWVARPRHRTTAPAVAADPATRP</sequence>
<dbReference type="Pfam" id="PF00892">
    <property type="entry name" value="EamA"/>
    <property type="match status" value="2"/>
</dbReference>
<dbReference type="Proteomes" id="UP000244081">
    <property type="component" value="Unassembled WGS sequence"/>
</dbReference>
<organism evidence="3 4">
    <name type="scientific">Breoghania corrubedonensis</name>
    <dbReference type="NCBI Taxonomy" id="665038"/>
    <lineage>
        <taxon>Bacteria</taxon>
        <taxon>Pseudomonadati</taxon>
        <taxon>Pseudomonadota</taxon>
        <taxon>Alphaproteobacteria</taxon>
        <taxon>Hyphomicrobiales</taxon>
        <taxon>Stappiaceae</taxon>
        <taxon>Breoghania</taxon>
    </lineage>
</organism>
<feature type="transmembrane region" description="Helical" evidence="1">
    <location>
        <begin position="251"/>
        <end position="275"/>
    </location>
</feature>
<feature type="domain" description="EamA" evidence="2">
    <location>
        <begin position="25"/>
        <end position="149"/>
    </location>
</feature>
<feature type="transmembrane region" description="Helical" evidence="1">
    <location>
        <begin position="281"/>
        <end position="297"/>
    </location>
</feature>
<dbReference type="SUPFAM" id="SSF103481">
    <property type="entry name" value="Multidrug resistance efflux transporter EmrE"/>
    <property type="match status" value="2"/>
</dbReference>
<reference evidence="3 4" key="1">
    <citation type="submission" date="2018-04" db="EMBL/GenBank/DDBJ databases">
        <title>Genomic Encyclopedia of Archaeal and Bacterial Type Strains, Phase II (KMG-II): from individual species to whole genera.</title>
        <authorList>
            <person name="Goeker M."/>
        </authorList>
    </citation>
    <scope>NUCLEOTIDE SEQUENCE [LARGE SCALE GENOMIC DNA]</scope>
    <source>
        <strain evidence="3 4">DSM 23382</strain>
    </source>
</reference>
<evidence type="ECO:0000313" key="3">
    <source>
        <dbReference type="EMBL" id="PTW59493.1"/>
    </source>
</evidence>
<evidence type="ECO:0000313" key="4">
    <source>
        <dbReference type="Proteomes" id="UP000244081"/>
    </source>
</evidence>
<protein>
    <submittedName>
        <fullName evidence="3">Drug/metabolite transporter (DMT)-like permease</fullName>
    </submittedName>
</protein>
<feature type="transmembrane region" description="Helical" evidence="1">
    <location>
        <begin position="220"/>
        <end position="239"/>
    </location>
</feature>
<feature type="domain" description="EamA" evidence="2">
    <location>
        <begin position="164"/>
        <end position="296"/>
    </location>
</feature>
<feature type="transmembrane region" description="Helical" evidence="1">
    <location>
        <begin position="195"/>
        <end position="214"/>
    </location>
</feature>
<feature type="transmembrane region" description="Helical" evidence="1">
    <location>
        <begin position="21"/>
        <end position="41"/>
    </location>
</feature>
<keyword evidence="1" id="KW-0472">Membrane</keyword>
<dbReference type="GO" id="GO:0016020">
    <property type="term" value="C:membrane"/>
    <property type="evidence" value="ECO:0007669"/>
    <property type="project" value="InterPro"/>
</dbReference>
<dbReference type="InterPro" id="IPR000620">
    <property type="entry name" value="EamA_dom"/>
</dbReference>
<evidence type="ECO:0000259" key="2">
    <source>
        <dbReference type="Pfam" id="PF00892"/>
    </source>
</evidence>
<dbReference type="OrthoDB" id="8770617at2"/>
<dbReference type="AlphaFoldDB" id="A0A2T5V6W0"/>
<dbReference type="PANTHER" id="PTHR22911">
    <property type="entry name" value="ACYL-MALONYL CONDENSING ENZYME-RELATED"/>
    <property type="match status" value="1"/>
</dbReference>
<proteinExistence type="predicted"/>
<feature type="transmembrane region" description="Helical" evidence="1">
    <location>
        <begin position="137"/>
        <end position="155"/>
    </location>
</feature>